<feature type="compositionally biased region" description="Polar residues" evidence="1">
    <location>
        <begin position="43"/>
        <end position="52"/>
    </location>
</feature>
<dbReference type="Proteomes" id="UP000095282">
    <property type="component" value="Unplaced"/>
</dbReference>
<dbReference type="STRING" id="1561998.A0A1I7UI04"/>
<keyword evidence="2" id="KW-1185">Reference proteome</keyword>
<feature type="region of interest" description="Disordered" evidence="1">
    <location>
        <begin position="1"/>
        <end position="57"/>
    </location>
</feature>
<dbReference type="eggNOG" id="ENOG502T3C4">
    <property type="taxonomic scope" value="Eukaryota"/>
</dbReference>
<accession>A0A1I7UI04</accession>
<proteinExistence type="predicted"/>
<organism evidence="2 3">
    <name type="scientific">Caenorhabditis tropicalis</name>
    <dbReference type="NCBI Taxonomy" id="1561998"/>
    <lineage>
        <taxon>Eukaryota</taxon>
        <taxon>Metazoa</taxon>
        <taxon>Ecdysozoa</taxon>
        <taxon>Nematoda</taxon>
        <taxon>Chromadorea</taxon>
        <taxon>Rhabditida</taxon>
        <taxon>Rhabditina</taxon>
        <taxon>Rhabditomorpha</taxon>
        <taxon>Rhabditoidea</taxon>
        <taxon>Rhabditidae</taxon>
        <taxon>Peloderinae</taxon>
        <taxon>Caenorhabditis</taxon>
    </lineage>
</organism>
<name>A0A1I7UI04_9PELO</name>
<reference evidence="3" key="1">
    <citation type="submission" date="2016-11" db="UniProtKB">
        <authorList>
            <consortium name="WormBaseParasite"/>
        </authorList>
    </citation>
    <scope>IDENTIFICATION</scope>
</reference>
<evidence type="ECO:0000313" key="2">
    <source>
        <dbReference type="Proteomes" id="UP000095282"/>
    </source>
</evidence>
<sequence>MSGKPRSSLKKRLGGHDDRRVSFASPLSSEKQDSPLCKHKLPNSITAKTTPTAAKRQKPERELIDIITLVNQQSEVIEEIFEIENKLAKQSSMAQNLTINLTEFIESIANLSSDSTKIKLEFGNQKSALNHLEGRINDLVRQAKSICAEYDSRISAEAQYASGFLELQNSLKCVNCTDIDLSDDSHVDYDNLLSMIEHLERYTDKF</sequence>
<dbReference type="AlphaFoldDB" id="A0A1I7UI04"/>
<evidence type="ECO:0000313" key="3">
    <source>
        <dbReference type="WBParaSite" id="Csp11.Scaffold629.g9532.t1"/>
    </source>
</evidence>
<protein>
    <submittedName>
        <fullName evidence="3">Uncharacterized protein</fullName>
    </submittedName>
</protein>
<evidence type="ECO:0000256" key="1">
    <source>
        <dbReference type="SAM" id="MobiDB-lite"/>
    </source>
</evidence>
<dbReference type="WBParaSite" id="Csp11.Scaffold629.g9532.t1">
    <property type="protein sequence ID" value="Csp11.Scaffold629.g9532.t1"/>
    <property type="gene ID" value="Csp11.Scaffold629.g9532"/>
</dbReference>